<dbReference type="GO" id="GO:1990023">
    <property type="term" value="C:mitotic spindle midzone"/>
    <property type="evidence" value="ECO:0007669"/>
    <property type="project" value="TreeGrafter"/>
</dbReference>
<protein>
    <submittedName>
        <fullName evidence="2">Microtubule-associated 10-like</fullName>
    </submittedName>
</protein>
<accession>A0A3M7PTE8</accession>
<evidence type="ECO:0000313" key="2">
    <source>
        <dbReference type="EMBL" id="RNA02055.1"/>
    </source>
</evidence>
<dbReference type="AlphaFoldDB" id="A0A3M7PTE8"/>
<feature type="compositionally biased region" description="Acidic residues" evidence="1">
    <location>
        <begin position="720"/>
        <end position="731"/>
    </location>
</feature>
<dbReference type="InterPro" id="IPR039302">
    <property type="entry name" value="MAP10"/>
</dbReference>
<feature type="region of interest" description="Disordered" evidence="1">
    <location>
        <begin position="748"/>
        <end position="773"/>
    </location>
</feature>
<dbReference type="GO" id="GO:0097431">
    <property type="term" value="C:mitotic spindle pole"/>
    <property type="evidence" value="ECO:0007669"/>
    <property type="project" value="TreeGrafter"/>
</dbReference>
<dbReference type="Proteomes" id="UP000276133">
    <property type="component" value="Unassembled WGS sequence"/>
</dbReference>
<feature type="region of interest" description="Disordered" evidence="1">
    <location>
        <begin position="425"/>
        <end position="455"/>
    </location>
</feature>
<evidence type="ECO:0000256" key="1">
    <source>
        <dbReference type="SAM" id="MobiDB-lite"/>
    </source>
</evidence>
<keyword evidence="3" id="KW-1185">Reference proteome</keyword>
<dbReference type="EMBL" id="REGN01009068">
    <property type="protein sequence ID" value="RNA02055.1"/>
    <property type="molecule type" value="Genomic_DNA"/>
</dbReference>
<dbReference type="GO" id="GO:0005813">
    <property type="term" value="C:centrosome"/>
    <property type="evidence" value="ECO:0007669"/>
    <property type="project" value="TreeGrafter"/>
</dbReference>
<feature type="compositionally biased region" description="Low complexity" evidence="1">
    <location>
        <begin position="748"/>
        <end position="762"/>
    </location>
</feature>
<dbReference type="GO" id="GO:0031122">
    <property type="term" value="P:cytoplasmic microtubule organization"/>
    <property type="evidence" value="ECO:0007669"/>
    <property type="project" value="TreeGrafter"/>
</dbReference>
<feature type="region of interest" description="Disordered" evidence="1">
    <location>
        <begin position="704"/>
        <end position="733"/>
    </location>
</feature>
<feature type="compositionally biased region" description="Basic and acidic residues" evidence="1">
    <location>
        <begin position="763"/>
        <end position="773"/>
    </location>
</feature>
<evidence type="ECO:0000313" key="3">
    <source>
        <dbReference type="Proteomes" id="UP000276133"/>
    </source>
</evidence>
<dbReference type="GO" id="GO:0051256">
    <property type="term" value="P:mitotic spindle midzone assembly"/>
    <property type="evidence" value="ECO:0007669"/>
    <property type="project" value="TreeGrafter"/>
</dbReference>
<feature type="compositionally biased region" description="Polar residues" evidence="1">
    <location>
        <begin position="707"/>
        <end position="719"/>
    </location>
</feature>
<comment type="caution">
    <text evidence="2">The sequence shown here is derived from an EMBL/GenBank/DDBJ whole genome shotgun (WGS) entry which is preliminary data.</text>
</comment>
<dbReference type="OrthoDB" id="69809at2759"/>
<dbReference type="GO" id="GO:0032467">
    <property type="term" value="P:positive regulation of cytokinesis"/>
    <property type="evidence" value="ECO:0007669"/>
    <property type="project" value="TreeGrafter"/>
</dbReference>
<reference evidence="2 3" key="1">
    <citation type="journal article" date="2018" name="Sci. Rep.">
        <title>Genomic signatures of local adaptation to the degree of environmental predictability in rotifers.</title>
        <authorList>
            <person name="Franch-Gras L."/>
            <person name="Hahn C."/>
            <person name="Garcia-Roger E.M."/>
            <person name="Carmona M.J."/>
            <person name="Serra M."/>
            <person name="Gomez A."/>
        </authorList>
    </citation>
    <scope>NUCLEOTIDE SEQUENCE [LARGE SCALE GENOMIC DNA]</scope>
    <source>
        <strain evidence="2">HYR1</strain>
    </source>
</reference>
<dbReference type="PANTHER" id="PTHR21831:SF2">
    <property type="entry name" value="MICROTUBULE-ASSOCIATED PROTEIN 10"/>
    <property type="match status" value="1"/>
</dbReference>
<gene>
    <name evidence="2" type="ORF">BpHYR1_012794</name>
</gene>
<feature type="region of interest" description="Disordered" evidence="1">
    <location>
        <begin position="478"/>
        <end position="499"/>
    </location>
</feature>
<dbReference type="GO" id="GO:0005881">
    <property type="term" value="C:cytoplasmic microtubule"/>
    <property type="evidence" value="ECO:0007669"/>
    <property type="project" value="TreeGrafter"/>
</dbReference>
<feature type="compositionally biased region" description="Polar residues" evidence="1">
    <location>
        <begin position="575"/>
        <end position="591"/>
    </location>
</feature>
<dbReference type="PANTHER" id="PTHR21831">
    <property type="entry name" value="MICROTUBULE-ASSOCIATED PROTEIN 10"/>
    <property type="match status" value="1"/>
</dbReference>
<sequence length="773" mass="88348">MDSLLSLEVVINFLKFDNLRNNDDSNASPAVSCLFPCVAFRLLDYPAIAINLIDEYEATELKSRLQITEPIHQIEKFPCFTDLLDTNGRYIFSKGKSCLFRADLDTLRSHLRHTPLYLMILDTFLEPHKLIGTVSVPLYKLIDEIHGETEVLGKNSVTPSIKMNHGVMDVKNLMGETLGHLSFVIRLTSFGTTLLPHIDRTTEAVRKKEQQKLPLKNKSNSEQKQPDQIGKNVQIYHPHPKTTESTTNTVKTNENAIVQTVQLDYKDARIQISELKTEKRDKFTQSPEPRRKIDHKPVANDFTVKQDDFAFDHYCPPPLHYNTNKGEDFRSQVNQIIEEKKYVKERIEYLKNAVETEEKIEESGSSREEESIVDDIIEYKTSRPKAQIGNQKFNLDQMPLLKCLFEEISSLKNIIEGSSEQKFISEKPNHYKSAQKKNVRNEFSRKPPNQKPTVTRKTINSRERFLETVERLSQPKLQPKINKAPSQSQTEYDEVPVKGPDNLEVKKKAKKPLRYGLTNAHRLRVLASRANKIQQIEEEHGKMLDQVKKNIDNINSSMARSVDGSRILPNDSKNDFNNSNTSLPKTGKSNGNYSLLNRVEMDSTYDTMNHLNTNLDQLNINGQTKMVQFGSTYVYDAINKEYSDDSNINKDDSEISNPYKNIFTEKKYENDFNSSLESSLTSSKQSATSTSNFLTSNLKAKRRESAATRSSVESKSYSNEFEDDSELGVDDPDLHSRLLSKINQSDLISSSKYSSRSFNSKSFLDESLSKNDD</sequence>
<dbReference type="Pfam" id="PF14924">
    <property type="entry name" value="MAP10_N"/>
    <property type="match status" value="1"/>
</dbReference>
<proteinExistence type="predicted"/>
<feature type="region of interest" description="Disordered" evidence="1">
    <location>
        <begin position="203"/>
        <end position="247"/>
    </location>
</feature>
<feature type="region of interest" description="Disordered" evidence="1">
    <location>
        <begin position="560"/>
        <end position="591"/>
    </location>
</feature>
<dbReference type="GO" id="GO:0008017">
    <property type="term" value="F:microtubule binding"/>
    <property type="evidence" value="ECO:0007669"/>
    <property type="project" value="InterPro"/>
</dbReference>
<name>A0A3M7PTE8_BRAPC</name>
<organism evidence="2 3">
    <name type="scientific">Brachionus plicatilis</name>
    <name type="common">Marine rotifer</name>
    <name type="synonym">Brachionus muelleri</name>
    <dbReference type="NCBI Taxonomy" id="10195"/>
    <lineage>
        <taxon>Eukaryota</taxon>
        <taxon>Metazoa</taxon>
        <taxon>Spiralia</taxon>
        <taxon>Gnathifera</taxon>
        <taxon>Rotifera</taxon>
        <taxon>Eurotatoria</taxon>
        <taxon>Monogononta</taxon>
        <taxon>Pseudotrocha</taxon>
        <taxon>Ploima</taxon>
        <taxon>Brachionidae</taxon>
        <taxon>Brachionus</taxon>
    </lineage>
</organism>
<dbReference type="GO" id="GO:0030496">
    <property type="term" value="C:midbody"/>
    <property type="evidence" value="ECO:0007669"/>
    <property type="project" value="TreeGrafter"/>
</dbReference>